<feature type="region of interest" description="Disordered" evidence="1">
    <location>
        <begin position="1"/>
        <end position="23"/>
    </location>
</feature>
<feature type="region of interest" description="Disordered" evidence="1">
    <location>
        <begin position="168"/>
        <end position="215"/>
    </location>
</feature>
<keyword evidence="3" id="KW-1185">Reference proteome</keyword>
<reference evidence="2" key="1">
    <citation type="journal article" date="2022" name="bioRxiv">
        <title>Sequencing and chromosome-scale assembly of the giantPleurodeles waltlgenome.</title>
        <authorList>
            <person name="Brown T."/>
            <person name="Elewa A."/>
            <person name="Iarovenko S."/>
            <person name="Subramanian E."/>
            <person name="Araus A.J."/>
            <person name="Petzold A."/>
            <person name="Susuki M."/>
            <person name="Suzuki K.-i.T."/>
            <person name="Hayashi T."/>
            <person name="Toyoda A."/>
            <person name="Oliveira C."/>
            <person name="Osipova E."/>
            <person name="Leigh N.D."/>
            <person name="Simon A."/>
            <person name="Yun M.H."/>
        </authorList>
    </citation>
    <scope>NUCLEOTIDE SEQUENCE</scope>
    <source>
        <strain evidence="2">20211129_DDA</strain>
        <tissue evidence="2">Liver</tissue>
    </source>
</reference>
<evidence type="ECO:0000256" key="1">
    <source>
        <dbReference type="SAM" id="MobiDB-lite"/>
    </source>
</evidence>
<feature type="compositionally biased region" description="Polar residues" evidence="1">
    <location>
        <begin position="132"/>
        <end position="141"/>
    </location>
</feature>
<gene>
    <name evidence="2" type="ORF">NDU88_008499</name>
</gene>
<sequence length="215" mass="21982">MPLLSGSIKLGSASSQPHCSHAVPPQALSLDRRFLLLASRSPVHAQRSPPPRGAILSRGRRGRGPSSPPGRLLPRSSICLGVQGSRIPLPSASARPLESRAKGGEGPPGRSSGLRQPRGRKGHGPAGPAPLTSGSPAGTSTRRWVAGGQGGGGVGHLRLRLLSGMPLRSVAQPQGRVRAGPLQGTSRDGSAAAGPRPRGLPEAGNVPRSARPRVR</sequence>
<dbReference type="AlphaFoldDB" id="A0AAV7PUI6"/>
<feature type="region of interest" description="Disordered" evidence="1">
    <location>
        <begin position="41"/>
        <end position="151"/>
    </location>
</feature>
<organism evidence="2 3">
    <name type="scientific">Pleurodeles waltl</name>
    <name type="common">Iberian ribbed newt</name>
    <dbReference type="NCBI Taxonomy" id="8319"/>
    <lineage>
        <taxon>Eukaryota</taxon>
        <taxon>Metazoa</taxon>
        <taxon>Chordata</taxon>
        <taxon>Craniata</taxon>
        <taxon>Vertebrata</taxon>
        <taxon>Euteleostomi</taxon>
        <taxon>Amphibia</taxon>
        <taxon>Batrachia</taxon>
        <taxon>Caudata</taxon>
        <taxon>Salamandroidea</taxon>
        <taxon>Salamandridae</taxon>
        <taxon>Pleurodelinae</taxon>
        <taxon>Pleurodeles</taxon>
    </lineage>
</organism>
<proteinExistence type="predicted"/>
<comment type="caution">
    <text evidence="2">The sequence shown here is derived from an EMBL/GenBank/DDBJ whole genome shotgun (WGS) entry which is preliminary data.</text>
</comment>
<accession>A0AAV7PUI6</accession>
<protein>
    <submittedName>
        <fullName evidence="2">Uncharacterized protein</fullName>
    </submittedName>
</protein>
<name>A0AAV7PUI6_PLEWA</name>
<evidence type="ECO:0000313" key="2">
    <source>
        <dbReference type="EMBL" id="KAJ1130143.1"/>
    </source>
</evidence>
<dbReference type="EMBL" id="JANPWB010000011">
    <property type="protein sequence ID" value="KAJ1130143.1"/>
    <property type="molecule type" value="Genomic_DNA"/>
</dbReference>
<dbReference type="Proteomes" id="UP001066276">
    <property type="component" value="Chromosome 7"/>
</dbReference>
<evidence type="ECO:0000313" key="3">
    <source>
        <dbReference type="Proteomes" id="UP001066276"/>
    </source>
</evidence>